<proteinExistence type="predicted"/>
<sequence>MIGWINQGFSPTVGLNQLDLVKAVFKLLNTKELTRGSVDLLAALEFLQSQLEVQQTQARDATNDLQEDDYFARHYGVNGGTATNTLRIENVDANSEDSNSEVNDAAAEDTPRIENVDADSDDGNSEVNGTAVEDTPRIENVDADSEDSNSEVNDATAEDTPRIENVDADSDDGNSEVNGTAVEDTPRIENVDADSEDSVTQGAEVEEDLKSESKADS</sequence>
<evidence type="ECO:0000313" key="2">
    <source>
        <dbReference type="EMBL" id="CFW94506.1"/>
    </source>
</evidence>
<feature type="compositionally biased region" description="Basic and acidic residues" evidence="1">
    <location>
        <begin position="208"/>
        <end position="217"/>
    </location>
</feature>
<accession>A0A0E4G8T7</accession>
<dbReference type="EMBL" id="HACL01000212">
    <property type="protein sequence ID" value="CFW94506.1"/>
    <property type="molecule type" value="Transcribed_RNA"/>
</dbReference>
<evidence type="ECO:0000256" key="1">
    <source>
        <dbReference type="SAM" id="MobiDB-lite"/>
    </source>
</evidence>
<protein>
    <submittedName>
        <fullName evidence="2">Uncharacterized protein</fullName>
    </submittedName>
</protein>
<feature type="region of interest" description="Disordered" evidence="1">
    <location>
        <begin position="93"/>
        <end position="217"/>
    </location>
</feature>
<organism evidence="2">
    <name type="scientific">Anopheles gambiae</name>
    <name type="common">African malaria mosquito</name>
    <dbReference type="NCBI Taxonomy" id="7165"/>
    <lineage>
        <taxon>Eukaryota</taxon>
        <taxon>Metazoa</taxon>
        <taxon>Ecdysozoa</taxon>
        <taxon>Arthropoda</taxon>
        <taxon>Hexapoda</taxon>
        <taxon>Insecta</taxon>
        <taxon>Pterygota</taxon>
        <taxon>Neoptera</taxon>
        <taxon>Endopterygota</taxon>
        <taxon>Diptera</taxon>
        <taxon>Nematocera</taxon>
        <taxon>Culicoidea</taxon>
        <taxon>Culicidae</taxon>
        <taxon>Anophelinae</taxon>
        <taxon>Anopheles</taxon>
    </lineage>
</organism>
<reference evidence="2" key="1">
    <citation type="submission" date="2015-03" db="EMBL/GenBank/DDBJ databases">
        <title>Long non-coding RNA discovery across the genus Anopheles reveals conserved secondary structures within and beyond the Gambiae complex.</title>
        <authorList>
            <person name="Jenkins A."/>
            <person name="Waterhouse R."/>
            <person name="Muskavitch M."/>
        </authorList>
    </citation>
    <scope>NUCLEOTIDE SEQUENCE</scope>
    <source>
        <tissue evidence="2">Whole body</tissue>
    </source>
</reference>
<name>A0A0E4G8T7_ANOGA</name>
<dbReference type="AlphaFoldDB" id="A0A0E4G8T7"/>
<dbReference type="InParanoid" id="A0A0E4G8T7"/>
<dbReference type="VEuPathDB" id="VectorBase:AGAP028545"/>